<feature type="domain" description="3-hydroxyacyl-CoA dehydrogenase C-terminal" evidence="4">
    <location>
        <begin position="187"/>
        <end position="255"/>
    </location>
</feature>
<dbReference type="RefSeq" id="WP_123221405.1">
    <property type="nucleotide sequence ID" value="NZ_RJSF01000005.1"/>
</dbReference>
<comment type="similarity">
    <text evidence="2">Belongs to the 3-hydroxyacyl-CoA dehydrogenase family.</text>
</comment>
<accession>A0A3N0GY46</accession>
<dbReference type="GO" id="GO:0006631">
    <property type="term" value="P:fatty acid metabolic process"/>
    <property type="evidence" value="ECO:0007669"/>
    <property type="project" value="InterPro"/>
</dbReference>
<dbReference type="OrthoDB" id="9771883at2"/>
<name>A0A3N0GY46_9ACTN</name>
<comment type="caution">
    <text evidence="6">The sequence shown here is derived from an EMBL/GenBank/DDBJ whole genome shotgun (WGS) entry which is preliminary data.</text>
</comment>
<organism evidence="6 7">
    <name type="scientific">Nocardioides pocheonensis</name>
    <dbReference type="NCBI Taxonomy" id="661485"/>
    <lineage>
        <taxon>Bacteria</taxon>
        <taxon>Bacillati</taxon>
        <taxon>Actinomycetota</taxon>
        <taxon>Actinomycetes</taxon>
        <taxon>Propionibacteriales</taxon>
        <taxon>Nocardioidaceae</taxon>
        <taxon>Nocardioides</taxon>
    </lineage>
</organism>
<dbReference type="EMBL" id="RJSF01000005">
    <property type="protein sequence ID" value="RNM17068.1"/>
    <property type="molecule type" value="Genomic_DNA"/>
</dbReference>
<evidence type="ECO:0000313" key="6">
    <source>
        <dbReference type="EMBL" id="RNM17068.1"/>
    </source>
</evidence>
<keyword evidence="7" id="KW-1185">Reference proteome</keyword>
<dbReference type="Proteomes" id="UP000279994">
    <property type="component" value="Unassembled WGS sequence"/>
</dbReference>
<dbReference type="GO" id="GO:0016616">
    <property type="term" value="F:oxidoreductase activity, acting on the CH-OH group of donors, NAD or NADP as acceptor"/>
    <property type="evidence" value="ECO:0007669"/>
    <property type="project" value="InterPro"/>
</dbReference>
<dbReference type="AlphaFoldDB" id="A0A3N0GY46"/>
<dbReference type="InterPro" id="IPR006176">
    <property type="entry name" value="3-OHacyl-CoA_DH_NAD-bd"/>
</dbReference>
<reference evidence="6 7" key="1">
    <citation type="submission" date="2018-11" db="EMBL/GenBank/DDBJ databases">
        <authorList>
            <person name="Li F."/>
        </authorList>
    </citation>
    <scope>NUCLEOTIDE SEQUENCE [LARGE SCALE GENOMIC DNA]</scope>
    <source>
        <strain evidence="6 7">Gsoil 818</strain>
    </source>
</reference>
<feature type="domain" description="3-hydroxyacyl-CoA dehydrogenase NAD binding" evidence="5">
    <location>
        <begin position="8"/>
        <end position="183"/>
    </location>
</feature>
<keyword evidence="3" id="KW-0560">Oxidoreductase</keyword>
<dbReference type="PANTHER" id="PTHR48075">
    <property type="entry name" value="3-HYDROXYACYL-COA DEHYDROGENASE FAMILY PROTEIN"/>
    <property type="match status" value="1"/>
</dbReference>
<dbReference type="SUPFAM" id="SSF48179">
    <property type="entry name" value="6-phosphogluconate dehydrogenase C-terminal domain-like"/>
    <property type="match status" value="1"/>
</dbReference>
<dbReference type="Gene3D" id="3.40.50.720">
    <property type="entry name" value="NAD(P)-binding Rossmann-like Domain"/>
    <property type="match status" value="1"/>
</dbReference>
<dbReference type="SUPFAM" id="SSF51735">
    <property type="entry name" value="NAD(P)-binding Rossmann-fold domains"/>
    <property type="match status" value="1"/>
</dbReference>
<dbReference type="Pfam" id="PF00725">
    <property type="entry name" value="3HCDH"/>
    <property type="match status" value="1"/>
</dbReference>
<proteinExistence type="inferred from homology"/>
<evidence type="ECO:0000313" key="7">
    <source>
        <dbReference type="Proteomes" id="UP000279994"/>
    </source>
</evidence>
<dbReference type="Pfam" id="PF02737">
    <property type="entry name" value="3HCDH_N"/>
    <property type="match status" value="1"/>
</dbReference>
<evidence type="ECO:0000256" key="1">
    <source>
        <dbReference type="ARBA" id="ARBA00005086"/>
    </source>
</evidence>
<evidence type="ECO:0000259" key="4">
    <source>
        <dbReference type="Pfam" id="PF00725"/>
    </source>
</evidence>
<dbReference type="InterPro" id="IPR036291">
    <property type="entry name" value="NAD(P)-bd_dom_sf"/>
</dbReference>
<gene>
    <name evidence="6" type="ORF">EFL26_02995</name>
</gene>
<dbReference type="PANTHER" id="PTHR48075:SF5">
    <property type="entry name" value="3-HYDROXYBUTYRYL-COA DEHYDROGENASE"/>
    <property type="match status" value="1"/>
</dbReference>
<comment type="pathway">
    <text evidence="1">Lipid metabolism; butanoate metabolism.</text>
</comment>
<protein>
    <submittedName>
        <fullName evidence="6">3-hydroxyacyl-CoA dehydrogenase</fullName>
    </submittedName>
</protein>
<sequence>MRTDVRRVALVGAGVIGNAWAAHLLAHGLEVAVTDPAPDAEERLLRDVERALPVLARLGLDTDGWQDRLSFTGDLGKAVEGAAFVQENAPERDDVKAAIFAELDALVPPDVVVASSSSSMLPSRLASMCARHPERVVVGHPFNPVYLVPLVEVVGSPDTPSGVVDAAMAFYAGVGKRPVHVRQEVPGHLANRLQAALWREAYSLVERGVATVADLDAAISNGPGLRWALLGPVANQHLSGGDGGLAHVLAHLGPPTQALMDDLGAPQLTPQLAETLVAGVHDELGGIDVATLAAERDALLVGLLAAKARSEVLP</sequence>
<evidence type="ECO:0000256" key="3">
    <source>
        <dbReference type="ARBA" id="ARBA00023002"/>
    </source>
</evidence>
<dbReference type="GO" id="GO:0070403">
    <property type="term" value="F:NAD+ binding"/>
    <property type="evidence" value="ECO:0007669"/>
    <property type="project" value="InterPro"/>
</dbReference>
<dbReference type="InterPro" id="IPR008927">
    <property type="entry name" value="6-PGluconate_DH-like_C_sf"/>
</dbReference>
<dbReference type="Gene3D" id="1.10.1040.10">
    <property type="entry name" value="N-(1-d-carboxylethyl)-l-norvaline Dehydrogenase, domain 2"/>
    <property type="match status" value="1"/>
</dbReference>
<evidence type="ECO:0000256" key="2">
    <source>
        <dbReference type="ARBA" id="ARBA00009463"/>
    </source>
</evidence>
<evidence type="ECO:0000259" key="5">
    <source>
        <dbReference type="Pfam" id="PF02737"/>
    </source>
</evidence>
<dbReference type="InterPro" id="IPR006108">
    <property type="entry name" value="3HC_DH_C"/>
</dbReference>
<dbReference type="InterPro" id="IPR013328">
    <property type="entry name" value="6PGD_dom2"/>
</dbReference>